<evidence type="ECO:0000313" key="3">
    <source>
        <dbReference type="Proteomes" id="UP000218711"/>
    </source>
</evidence>
<feature type="region of interest" description="Disordered" evidence="1">
    <location>
        <begin position="1"/>
        <end position="41"/>
    </location>
</feature>
<reference evidence="2 3" key="1">
    <citation type="submission" date="2014-12" db="EMBL/GenBank/DDBJ databases">
        <title>Draft genome sequences of 10 type strains of Lactococcus.</title>
        <authorList>
            <person name="Sun Z."/>
            <person name="Zhong Z."/>
            <person name="Liu W."/>
            <person name="Zhang W."/>
            <person name="Zhang H."/>
        </authorList>
    </citation>
    <scope>NUCLEOTIDE SEQUENCE [LARGE SCALE GENOMIC DNA]</scope>
    <source>
        <strain evidence="2 3">DSM 21502</strain>
    </source>
</reference>
<name>A0A2A5SNR2_LACLC</name>
<dbReference type="EMBL" id="JXKC01000025">
    <property type="protein sequence ID" value="PCS15282.1"/>
    <property type="molecule type" value="Genomic_DNA"/>
</dbReference>
<dbReference type="RefSeq" id="WP_011835270.1">
    <property type="nucleotide sequence ID" value="NZ_JXKC01000025.1"/>
</dbReference>
<accession>A0A2A5SNR2</accession>
<organism evidence="2 3">
    <name type="scientific">Lactococcus cremoris subsp. tructae</name>
    <dbReference type="NCBI Taxonomy" id="542833"/>
    <lineage>
        <taxon>Bacteria</taxon>
        <taxon>Bacillati</taxon>
        <taxon>Bacillota</taxon>
        <taxon>Bacilli</taxon>
        <taxon>Lactobacillales</taxon>
        <taxon>Streptococcaceae</taxon>
        <taxon>Lactococcus</taxon>
    </lineage>
</organism>
<evidence type="ECO:0000313" key="2">
    <source>
        <dbReference type="EMBL" id="PCS15282.1"/>
    </source>
</evidence>
<evidence type="ECO:0000256" key="1">
    <source>
        <dbReference type="SAM" id="MobiDB-lite"/>
    </source>
</evidence>
<proteinExistence type="predicted"/>
<dbReference type="AlphaFoldDB" id="A0A2A5SNR2"/>
<comment type="caution">
    <text evidence="2">The sequence shown here is derived from an EMBL/GenBank/DDBJ whole genome shotgun (WGS) entry which is preliminary data.</text>
</comment>
<dbReference type="Proteomes" id="UP000218711">
    <property type="component" value="Unassembled WGS sequence"/>
</dbReference>
<sequence>MADNEQANSFLDFMRGGNTDSDTDLNTGEPGLPANPKVDNGQELNLVTSDWETRPLAGESNIDTELEISEARSIKPVLINPLRPVEKSKQRNFGLTDSQYSELLQAAADFGFVRTAKGGEIVPNASAFLQKIIDLKIWENVKENEEVTNHE</sequence>
<protein>
    <submittedName>
        <fullName evidence="2">Uncharacterized protein</fullName>
    </submittedName>
</protein>
<gene>
    <name evidence="2" type="ORF">RU92_GL001682</name>
</gene>